<accession>A0A1V4GMH7</accession>
<evidence type="ECO:0000256" key="7">
    <source>
        <dbReference type="ARBA" id="ARBA00023136"/>
    </source>
</evidence>
<dbReference type="SUPFAM" id="SSF52540">
    <property type="entry name" value="P-loop containing nucleoside triphosphate hydrolases"/>
    <property type="match status" value="2"/>
</dbReference>
<dbReference type="RefSeq" id="WP_062499000.1">
    <property type="nucleotide sequence ID" value="NZ_MXAN01000100.1"/>
</dbReference>
<proteinExistence type="inferred from homology"/>
<evidence type="ECO:0000256" key="3">
    <source>
        <dbReference type="ARBA" id="ARBA00022448"/>
    </source>
</evidence>
<name>A0A1V4GMH7_MORLA</name>
<dbReference type="EMBL" id="MXAN01000100">
    <property type="protein sequence ID" value="OPH33805.1"/>
    <property type="molecule type" value="Genomic_DNA"/>
</dbReference>
<dbReference type="Proteomes" id="UP000191025">
    <property type="component" value="Unassembled WGS sequence"/>
</dbReference>
<gene>
    <name evidence="9" type="ORF">B5J94_12420</name>
</gene>
<feature type="domain" description="ABC transporter" evidence="8">
    <location>
        <begin position="12"/>
        <end position="261"/>
    </location>
</feature>
<dbReference type="InterPro" id="IPR050388">
    <property type="entry name" value="ABC_Ni/Peptide_Import"/>
</dbReference>
<evidence type="ECO:0000256" key="1">
    <source>
        <dbReference type="ARBA" id="ARBA00004417"/>
    </source>
</evidence>
<dbReference type="Pfam" id="PF00005">
    <property type="entry name" value="ABC_tran"/>
    <property type="match status" value="2"/>
</dbReference>
<keyword evidence="4" id="KW-1003">Cell membrane</keyword>
<dbReference type="GO" id="GO:0005886">
    <property type="term" value="C:plasma membrane"/>
    <property type="evidence" value="ECO:0007669"/>
    <property type="project" value="UniProtKB-SubCell"/>
</dbReference>
<dbReference type="InterPro" id="IPR003593">
    <property type="entry name" value="AAA+_ATPase"/>
</dbReference>
<feature type="domain" description="ABC transporter" evidence="8">
    <location>
        <begin position="281"/>
        <end position="483"/>
    </location>
</feature>
<evidence type="ECO:0000256" key="4">
    <source>
        <dbReference type="ARBA" id="ARBA00022475"/>
    </source>
</evidence>
<organism evidence="9 10">
    <name type="scientific">Moraxella lacunata</name>
    <dbReference type="NCBI Taxonomy" id="477"/>
    <lineage>
        <taxon>Bacteria</taxon>
        <taxon>Pseudomonadati</taxon>
        <taxon>Pseudomonadota</taxon>
        <taxon>Gammaproteobacteria</taxon>
        <taxon>Moraxellales</taxon>
        <taxon>Moraxellaceae</taxon>
        <taxon>Moraxella</taxon>
    </lineage>
</organism>
<sequence>MPDTQSPQNVLIQVNDLSVHTKDGVCLIESISLIIKQGQNLTILGETGSGKSLLAQALMGALPKGLMVKGQIIINGKTFHDGQGELDGRQFAKLWGRDLTMLPQEPVRSLDPTMTVFRQIWESLYFVKKADNATAKQATLRTLEQLSLAHAKDHYPHELSGGMAQRASFASATVSGAYMVIADEPTKGLDRTNKIAVVDMLAQVAKQGGCLLTITHDIEVARCLSGNNDLLMVMKKGKLLEQGQATDVLQNPQSDYAKELMSANPATWVKADIAPTDTPLLSLHDVAISRGNKELFSGLNITLHAGQAVGLIGDSGIGKSSLGDAICGLITPSKGTMMWHTTPKRHQVLKLYQDPPSAFAQNITLGTLINDVVKRHKPDKSQIAPLMDALQLHPDLLNRTSQNVSGGELQRIAIMRALMIKPVLLFADEVTNRLDPITQKTTLDLLTHACRTQNCTLVMVSHDHDLTRHYCDTVVDLTDYKRG</sequence>
<evidence type="ECO:0000256" key="2">
    <source>
        <dbReference type="ARBA" id="ARBA00005417"/>
    </source>
</evidence>
<dbReference type="Gene3D" id="3.40.50.300">
    <property type="entry name" value="P-loop containing nucleotide triphosphate hydrolases"/>
    <property type="match status" value="2"/>
</dbReference>
<dbReference type="PROSITE" id="PS50893">
    <property type="entry name" value="ABC_TRANSPORTER_2"/>
    <property type="match status" value="2"/>
</dbReference>
<comment type="caution">
    <text evidence="9">The sequence shown here is derived from an EMBL/GenBank/DDBJ whole genome shotgun (WGS) entry which is preliminary data.</text>
</comment>
<comment type="similarity">
    <text evidence="2">Belongs to the ABC transporter superfamily.</text>
</comment>
<dbReference type="InterPro" id="IPR027417">
    <property type="entry name" value="P-loop_NTPase"/>
</dbReference>
<keyword evidence="7" id="KW-0472">Membrane</keyword>
<evidence type="ECO:0000313" key="10">
    <source>
        <dbReference type="Proteomes" id="UP000191025"/>
    </source>
</evidence>
<dbReference type="PANTHER" id="PTHR43297">
    <property type="entry name" value="OLIGOPEPTIDE TRANSPORT ATP-BINDING PROTEIN APPD"/>
    <property type="match status" value="1"/>
</dbReference>
<dbReference type="PROSITE" id="PS00211">
    <property type="entry name" value="ABC_TRANSPORTER_1"/>
    <property type="match status" value="1"/>
</dbReference>
<keyword evidence="3" id="KW-0813">Transport</keyword>
<dbReference type="GO" id="GO:0005524">
    <property type="term" value="F:ATP binding"/>
    <property type="evidence" value="ECO:0007669"/>
    <property type="project" value="UniProtKB-KW"/>
</dbReference>
<evidence type="ECO:0000313" key="9">
    <source>
        <dbReference type="EMBL" id="OPH33805.1"/>
    </source>
</evidence>
<comment type="subcellular location">
    <subcellularLocation>
        <location evidence="1">Cell inner membrane</location>
        <topology evidence="1">Peripheral membrane protein</topology>
    </subcellularLocation>
</comment>
<dbReference type="InterPro" id="IPR003439">
    <property type="entry name" value="ABC_transporter-like_ATP-bd"/>
</dbReference>
<protein>
    <submittedName>
        <fullName evidence="9">ABC transporter ATP-binding protein</fullName>
    </submittedName>
</protein>
<dbReference type="PANTHER" id="PTHR43297:SF7">
    <property type="entry name" value="D,D-DIPEPTIDE TRANSPORT ATP-BINDING PROTEIN DDPD-RELATED"/>
    <property type="match status" value="1"/>
</dbReference>
<dbReference type="AlphaFoldDB" id="A0A1V4GMH7"/>
<keyword evidence="6 9" id="KW-0067">ATP-binding</keyword>
<evidence type="ECO:0000256" key="5">
    <source>
        <dbReference type="ARBA" id="ARBA00022741"/>
    </source>
</evidence>
<dbReference type="SMART" id="SM00382">
    <property type="entry name" value="AAA"/>
    <property type="match status" value="2"/>
</dbReference>
<dbReference type="GO" id="GO:0016887">
    <property type="term" value="F:ATP hydrolysis activity"/>
    <property type="evidence" value="ECO:0007669"/>
    <property type="project" value="InterPro"/>
</dbReference>
<reference evidence="10" key="1">
    <citation type="submission" date="2017-03" db="EMBL/GenBank/DDBJ databases">
        <title>Draft genome sequence of Moraxella equi CCUG 4950T type strain.</title>
        <authorList>
            <person name="Salva-Serra F."/>
            <person name="Engstrom-Jakobsson H."/>
            <person name="Thorell K."/>
            <person name="Jaen-Luchoro D."/>
            <person name="Gonzales-Siles L."/>
            <person name="Karlsson R."/>
            <person name="Yazdan S."/>
            <person name="Boulund F."/>
            <person name="Johnning A."/>
            <person name="Engstrand L."/>
            <person name="Kristiansson E."/>
            <person name="Moore E."/>
        </authorList>
    </citation>
    <scope>NUCLEOTIDE SEQUENCE [LARGE SCALE GENOMIC DNA]</scope>
    <source>
        <strain evidence="10">CCUG 4441</strain>
    </source>
</reference>
<keyword evidence="5" id="KW-0547">Nucleotide-binding</keyword>
<dbReference type="InterPro" id="IPR017871">
    <property type="entry name" value="ABC_transporter-like_CS"/>
</dbReference>
<evidence type="ECO:0000256" key="6">
    <source>
        <dbReference type="ARBA" id="ARBA00022840"/>
    </source>
</evidence>
<evidence type="ECO:0000259" key="8">
    <source>
        <dbReference type="PROSITE" id="PS50893"/>
    </source>
</evidence>